<keyword evidence="1" id="KW-0694">RNA-binding</keyword>
<feature type="region of interest" description="Disordered" evidence="2">
    <location>
        <begin position="249"/>
        <end position="270"/>
    </location>
</feature>
<name>A0A553NA69_9TELE</name>
<accession>A0A553NA69</accession>
<comment type="caution">
    <text evidence="4">The sequence shown here is derived from an EMBL/GenBank/DDBJ whole genome shotgun (WGS) entry which is preliminary data.</text>
</comment>
<gene>
    <name evidence="4" type="ORF">DNTS_025861</name>
</gene>
<organism evidence="4 5">
    <name type="scientific">Danionella cerebrum</name>
    <dbReference type="NCBI Taxonomy" id="2873325"/>
    <lineage>
        <taxon>Eukaryota</taxon>
        <taxon>Metazoa</taxon>
        <taxon>Chordata</taxon>
        <taxon>Craniata</taxon>
        <taxon>Vertebrata</taxon>
        <taxon>Euteleostomi</taxon>
        <taxon>Actinopterygii</taxon>
        <taxon>Neopterygii</taxon>
        <taxon>Teleostei</taxon>
        <taxon>Ostariophysi</taxon>
        <taxon>Cypriniformes</taxon>
        <taxon>Danionidae</taxon>
        <taxon>Danioninae</taxon>
        <taxon>Danionella</taxon>
    </lineage>
</organism>
<evidence type="ECO:0000259" key="3">
    <source>
        <dbReference type="PROSITE" id="PS50102"/>
    </source>
</evidence>
<dbReference type="SUPFAM" id="SSF54928">
    <property type="entry name" value="RNA-binding domain, RBD"/>
    <property type="match status" value="1"/>
</dbReference>
<proteinExistence type="predicted"/>
<sequence>MARFTQTETRREQHPQPPHPAYSSLLITGAGAAPTQHPLLLIPHQHQYAQIPFPKPMNGSESISIHPENGTMKDQDAIKLFIGQIPRNLEEKDLKPLFEQFGKIHELTVLKDRYTGMHKESRSDATARAWLKGDPGEDVVREFVGAIGDVQRGLLLSRAIIRILWVSRVVRAYSSQQRASDRDGWLIYGLPSTHSHIQCKVDRTGSPMLENRLSVFSLSAGTPQGISGPVIVRDMQALMRLPHLLRSRVGHQSPECPPRTEDTAGGKSATSLLPNLLKKATVPVKAKAVCFRQKAKAFGAEISR</sequence>
<dbReference type="InterPro" id="IPR000504">
    <property type="entry name" value="RRM_dom"/>
</dbReference>
<dbReference type="Gene3D" id="3.30.70.330">
    <property type="match status" value="1"/>
</dbReference>
<feature type="domain" description="RRM" evidence="3">
    <location>
        <begin position="78"/>
        <end position="119"/>
    </location>
</feature>
<protein>
    <recommendedName>
        <fullName evidence="3">RRM domain-containing protein</fullName>
    </recommendedName>
</protein>
<dbReference type="PROSITE" id="PS50102">
    <property type="entry name" value="RRM"/>
    <property type="match status" value="1"/>
</dbReference>
<dbReference type="EMBL" id="SRMA01027010">
    <property type="protein sequence ID" value="TRY62323.1"/>
    <property type="molecule type" value="Genomic_DNA"/>
</dbReference>
<keyword evidence="5" id="KW-1185">Reference proteome</keyword>
<evidence type="ECO:0000313" key="4">
    <source>
        <dbReference type="EMBL" id="TRY62323.1"/>
    </source>
</evidence>
<evidence type="ECO:0000256" key="1">
    <source>
        <dbReference type="PROSITE-ProRule" id="PRU00176"/>
    </source>
</evidence>
<dbReference type="Proteomes" id="UP000316079">
    <property type="component" value="Unassembled WGS sequence"/>
</dbReference>
<evidence type="ECO:0000256" key="2">
    <source>
        <dbReference type="SAM" id="MobiDB-lite"/>
    </source>
</evidence>
<dbReference type="Pfam" id="PF00076">
    <property type="entry name" value="RRM_1"/>
    <property type="match status" value="1"/>
</dbReference>
<dbReference type="AlphaFoldDB" id="A0A553NA69"/>
<reference evidence="4 5" key="1">
    <citation type="journal article" date="2019" name="Sci. Data">
        <title>Hybrid genome assembly and annotation of Danionella translucida.</title>
        <authorList>
            <person name="Kadobianskyi M."/>
            <person name="Schulze L."/>
            <person name="Schuelke M."/>
            <person name="Judkewitz B."/>
        </authorList>
    </citation>
    <scope>NUCLEOTIDE SEQUENCE [LARGE SCALE GENOMIC DNA]</scope>
    <source>
        <strain evidence="4 5">Bolton</strain>
    </source>
</reference>
<dbReference type="InterPro" id="IPR012677">
    <property type="entry name" value="Nucleotide-bd_a/b_plait_sf"/>
</dbReference>
<dbReference type="InterPro" id="IPR035979">
    <property type="entry name" value="RBD_domain_sf"/>
</dbReference>
<dbReference type="GO" id="GO:0003723">
    <property type="term" value="F:RNA binding"/>
    <property type="evidence" value="ECO:0007669"/>
    <property type="project" value="UniProtKB-UniRule"/>
</dbReference>
<feature type="region of interest" description="Disordered" evidence="2">
    <location>
        <begin position="1"/>
        <end position="22"/>
    </location>
</feature>
<evidence type="ECO:0000313" key="5">
    <source>
        <dbReference type="Proteomes" id="UP000316079"/>
    </source>
</evidence>
<dbReference type="OrthoDB" id="267048at2759"/>